<organism evidence="2 3">
    <name type="scientific">Pseudaminobacter soli</name>
    <name type="common">ex Zhang et al. 2022</name>
    <dbReference type="NCBI Taxonomy" id="2831468"/>
    <lineage>
        <taxon>Bacteria</taxon>
        <taxon>Pseudomonadati</taxon>
        <taxon>Pseudomonadota</taxon>
        <taxon>Alphaproteobacteria</taxon>
        <taxon>Hyphomicrobiales</taxon>
        <taxon>Phyllobacteriaceae</taxon>
        <taxon>Pseudaminobacter</taxon>
    </lineage>
</organism>
<dbReference type="Pfam" id="PF13670">
    <property type="entry name" value="PepSY_2"/>
    <property type="match status" value="1"/>
</dbReference>
<dbReference type="InterPro" id="IPR025711">
    <property type="entry name" value="PepSY"/>
</dbReference>
<evidence type="ECO:0000313" key="2">
    <source>
        <dbReference type="EMBL" id="MBS3647326.1"/>
    </source>
</evidence>
<evidence type="ECO:0000313" key="3">
    <source>
        <dbReference type="Proteomes" id="UP000680348"/>
    </source>
</evidence>
<dbReference type="Proteomes" id="UP000680348">
    <property type="component" value="Unassembled WGS sequence"/>
</dbReference>
<keyword evidence="3" id="KW-1185">Reference proteome</keyword>
<feature type="domain" description="PepSY" evidence="1">
    <location>
        <begin position="14"/>
        <end position="87"/>
    </location>
</feature>
<comment type="caution">
    <text evidence="2">The sequence shown here is derived from an EMBL/GenBank/DDBJ whole genome shotgun (WGS) entry which is preliminary data.</text>
</comment>
<dbReference type="EMBL" id="JAGWCR010000001">
    <property type="protein sequence ID" value="MBS3647326.1"/>
    <property type="molecule type" value="Genomic_DNA"/>
</dbReference>
<name>A0A942DVC8_9HYPH</name>
<evidence type="ECO:0000259" key="1">
    <source>
        <dbReference type="Pfam" id="PF13670"/>
    </source>
</evidence>
<reference evidence="2" key="1">
    <citation type="submission" date="2021-04" db="EMBL/GenBank/DDBJ databases">
        <title>Pseudaminobacter soli sp. nov., isolated from paddy soil contaminated by heavy metals.</title>
        <authorList>
            <person name="Zhang K."/>
        </authorList>
    </citation>
    <scope>NUCLEOTIDE SEQUENCE</scope>
    <source>
        <strain evidence="2">19-2017</strain>
    </source>
</reference>
<gene>
    <name evidence="2" type="ORF">KEU06_01640</name>
</gene>
<proteinExistence type="predicted"/>
<accession>A0A942DVC8</accession>
<sequence length="101" mass="10769">MDRTLIGVISGVLLAVAAGLAIVLAQPRNETTFIPGDQPVSEAQVRQKLEADGWFNVQIVREGRYYEAIASKAGQSSKFVVDSQNGRLAVSGEGGGEYDDD</sequence>
<dbReference type="AlphaFoldDB" id="A0A942DVC8"/>
<dbReference type="RefSeq" id="WP_188252875.1">
    <property type="nucleotide sequence ID" value="NZ_JABVCF010000001.1"/>
</dbReference>
<protein>
    <submittedName>
        <fullName evidence="2">PepSY domain-containing protein</fullName>
    </submittedName>
</protein>